<dbReference type="Gene3D" id="3.40.50.2000">
    <property type="entry name" value="Glycogen Phosphorylase B"/>
    <property type="match status" value="2"/>
</dbReference>
<dbReference type="PANTHER" id="PTHR46401:SF2">
    <property type="entry name" value="GLYCOSYLTRANSFERASE WBBK-RELATED"/>
    <property type="match status" value="1"/>
</dbReference>
<feature type="domain" description="Glycosyl transferase family 1" evidence="2">
    <location>
        <begin position="172"/>
        <end position="330"/>
    </location>
</feature>
<keyword evidence="1" id="KW-0808">Transferase</keyword>
<dbReference type="AlphaFoldDB" id="A0A150XHP2"/>
<dbReference type="EMBL" id="LRPC01000001">
    <property type="protein sequence ID" value="KYG78193.1"/>
    <property type="molecule type" value="Genomic_DNA"/>
</dbReference>
<dbReference type="STRING" id="333140.AWW68_05350"/>
<dbReference type="SUPFAM" id="SSF53756">
    <property type="entry name" value="UDP-Glycosyltransferase/glycogen phosphorylase"/>
    <property type="match status" value="1"/>
</dbReference>
<keyword evidence="4" id="KW-1185">Reference proteome</keyword>
<evidence type="ECO:0000256" key="1">
    <source>
        <dbReference type="ARBA" id="ARBA00022679"/>
    </source>
</evidence>
<evidence type="ECO:0000259" key="2">
    <source>
        <dbReference type="Pfam" id="PF00534"/>
    </source>
</evidence>
<accession>A0A150XHP2</accession>
<protein>
    <recommendedName>
        <fullName evidence="2">Glycosyl transferase family 1 domain-containing protein</fullName>
    </recommendedName>
</protein>
<dbReference type="Pfam" id="PF00534">
    <property type="entry name" value="Glycos_transf_1"/>
    <property type="match status" value="1"/>
</dbReference>
<dbReference type="CDD" id="cd03801">
    <property type="entry name" value="GT4_PimA-like"/>
    <property type="match status" value="1"/>
</dbReference>
<dbReference type="GO" id="GO:0009103">
    <property type="term" value="P:lipopolysaccharide biosynthetic process"/>
    <property type="evidence" value="ECO:0007669"/>
    <property type="project" value="TreeGrafter"/>
</dbReference>
<reference evidence="3 4" key="1">
    <citation type="submission" date="2016-01" db="EMBL/GenBank/DDBJ databases">
        <title>Genome sequencing of Roseivirga spongicola UST030701-084.</title>
        <authorList>
            <person name="Selvaratnam C."/>
            <person name="Thevarajoo S."/>
            <person name="Goh K.M."/>
            <person name="Ee R."/>
            <person name="Chan K.-G."/>
            <person name="Chong C.S."/>
        </authorList>
    </citation>
    <scope>NUCLEOTIDE SEQUENCE [LARGE SCALE GENOMIC DNA]</scope>
    <source>
        <strain evidence="3 4">UST030701-084</strain>
    </source>
</reference>
<proteinExistence type="predicted"/>
<dbReference type="InterPro" id="IPR001296">
    <property type="entry name" value="Glyco_trans_1"/>
</dbReference>
<dbReference type="PANTHER" id="PTHR46401">
    <property type="entry name" value="GLYCOSYLTRANSFERASE WBBK-RELATED"/>
    <property type="match status" value="1"/>
</dbReference>
<dbReference type="Proteomes" id="UP000075606">
    <property type="component" value="Unassembled WGS sequence"/>
</dbReference>
<dbReference type="GO" id="GO:0016757">
    <property type="term" value="F:glycosyltransferase activity"/>
    <property type="evidence" value="ECO:0007669"/>
    <property type="project" value="InterPro"/>
</dbReference>
<comment type="caution">
    <text evidence="3">The sequence shown here is derived from an EMBL/GenBank/DDBJ whole genome shotgun (WGS) entry which is preliminary data.</text>
</comment>
<evidence type="ECO:0000313" key="4">
    <source>
        <dbReference type="Proteomes" id="UP000075606"/>
    </source>
</evidence>
<name>A0A150XHP2_9BACT</name>
<organism evidence="3 4">
    <name type="scientific">Roseivirga spongicola</name>
    <dbReference type="NCBI Taxonomy" id="333140"/>
    <lineage>
        <taxon>Bacteria</taxon>
        <taxon>Pseudomonadati</taxon>
        <taxon>Bacteroidota</taxon>
        <taxon>Cytophagia</taxon>
        <taxon>Cytophagales</taxon>
        <taxon>Roseivirgaceae</taxon>
        <taxon>Roseivirga</taxon>
    </lineage>
</organism>
<sequence length="358" mass="40875">MILIPTLFFEETYAGWAKFTRRMIPYLEDQNVVVLTFRSELKSDIPHAIIPFDFIKNNRIRSLWFSLYACFFILANRRKVSAVFCPNLYLFSLLIAGVSILTNSTFTGRVCANELKSFYSRSSTLRKWLAKRFHNIIVLSEASKTEAQTLLGNEINIEFIPNPVDEFFINKARSPQEANVLFVGEFNPRKGLKRLLSSCRNAKVGVTNLKLTIIGPITDKPYYDELDRFYDFATCDWITILDKLEKESLLNFYSSSTVFVLPSYSEGMPNVLLEAMAVGVPCIGSRIPGIVENIYHGQTGMLFSGEDFSQELIKLLTHKNLRELISEQGKLFIEAERLPKKVFNIYNNIIFDGATSNS</sequence>
<gene>
    <name evidence="3" type="ORF">AWW68_05350</name>
</gene>
<evidence type="ECO:0000313" key="3">
    <source>
        <dbReference type="EMBL" id="KYG78193.1"/>
    </source>
</evidence>